<evidence type="ECO:0000256" key="1">
    <source>
        <dbReference type="ARBA" id="ARBA00010688"/>
    </source>
</evidence>
<comment type="similarity">
    <text evidence="1">Belongs to the carbohydrate kinase PfkB family.</text>
</comment>
<gene>
    <name evidence="7" type="ORF">ET33_36100</name>
</gene>
<evidence type="ECO:0000313" key="7">
    <source>
        <dbReference type="EMBL" id="KEQ26010.1"/>
    </source>
</evidence>
<dbReference type="PANTHER" id="PTHR43085:SF1">
    <property type="entry name" value="PSEUDOURIDINE KINASE-RELATED"/>
    <property type="match status" value="1"/>
</dbReference>
<dbReference type="OrthoDB" id="9813569at2"/>
<organism evidence="7 8">
    <name type="scientific">Paenibacillus tyrfis</name>
    <dbReference type="NCBI Taxonomy" id="1501230"/>
    <lineage>
        <taxon>Bacteria</taxon>
        <taxon>Bacillati</taxon>
        <taxon>Bacillota</taxon>
        <taxon>Bacilli</taxon>
        <taxon>Bacillales</taxon>
        <taxon>Paenibacillaceae</taxon>
        <taxon>Paenibacillus</taxon>
    </lineage>
</organism>
<sequence length="311" mass="33383">MSVVVLGELNVDIIISGNDLMPEWNREKLIDSFDIVLGSSSAITACALAGLGQDVRFVSVVGDDDFGRFCIRELERMGVDTAHVKRDPGLKTGVTMSFSTPSDRGLMTYPGSIPMLQPQDVPDTLLKQAAHVHFGSYFLQDSMRDHWKPLFETVRSQESSTSFDTGWDVRQQWHRASIHALLGATDLFIPSEEELLHIYGAATLEAVWELLPPDAQLVAVKRGAAGAALFQPGAAPLSVKAYDIVPVDTTGAGDAFNAGLIHAYLGGQRGEALLRYACACGAIATQGVGGTGRLPTAEAVERLQTSVALRS</sequence>
<protein>
    <submittedName>
        <fullName evidence="7">Kinase</fullName>
    </submittedName>
</protein>
<keyword evidence="3" id="KW-0547">Nucleotide-binding</keyword>
<dbReference type="PROSITE" id="PS00584">
    <property type="entry name" value="PFKB_KINASES_2"/>
    <property type="match status" value="1"/>
</dbReference>
<dbReference type="PANTHER" id="PTHR43085">
    <property type="entry name" value="HEXOKINASE FAMILY MEMBER"/>
    <property type="match status" value="1"/>
</dbReference>
<dbReference type="RefSeq" id="WP_036680495.1">
    <property type="nucleotide sequence ID" value="NZ_JNVM01000008.1"/>
</dbReference>
<evidence type="ECO:0000256" key="3">
    <source>
        <dbReference type="ARBA" id="ARBA00022741"/>
    </source>
</evidence>
<dbReference type="eggNOG" id="COG0524">
    <property type="taxonomic scope" value="Bacteria"/>
</dbReference>
<feature type="domain" description="Carbohydrate kinase PfkB" evidence="6">
    <location>
        <begin position="3"/>
        <end position="296"/>
    </location>
</feature>
<reference evidence="7 8" key="1">
    <citation type="submission" date="2014-06" db="EMBL/GenBank/DDBJ databases">
        <title>Draft genome sequence of Paenibacillus sp. MSt1.</title>
        <authorList>
            <person name="Aw Y.K."/>
            <person name="Ong K.S."/>
            <person name="Gan H.M."/>
            <person name="Lee S.M."/>
        </authorList>
    </citation>
    <scope>NUCLEOTIDE SEQUENCE [LARGE SCALE GENOMIC DNA]</scope>
    <source>
        <strain evidence="7 8">MSt1</strain>
    </source>
</reference>
<evidence type="ECO:0000256" key="4">
    <source>
        <dbReference type="ARBA" id="ARBA00022777"/>
    </source>
</evidence>
<evidence type="ECO:0000256" key="5">
    <source>
        <dbReference type="ARBA" id="ARBA00022840"/>
    </source>
</evidence>
<dbReference type="AlphaFoldDB" id="A0A081P5N7"/>
<dbReference type="InterPro" id="IPR029056">
    <property type="entry name" value="Ribokinase-like"/>
</dbReference>
<dbReference type="Gene3D" id="3.40.1190.20">
    <property type="match status" value="1"/>
</dbReference>
<keyword evidence="8" id="KW-1185">Reference proteome</keyword>
<accession>A0A081P5N7</accession>
<dbReference type="GO" id="GO:0005524">
    <property type="term" value="F:ATP binding"/>
    <property type="evidence" value="ECO:0007669"/>
    <property type="project" value="UniProtKB-KW"/>
</dbReference>
<name>A0A081P5N7_9BACL</name>
<dbReference type="Pfam" id="PF00294">
    <property type="entry name" value="PfkB"/>
    <property type="match status" value="1"/>
</dbReference>
<keyword evidence="5" id="KW-0067">ATP-binding</keyword>
<dbReference type="CDD" id="cd01166">
    <property type="entry name" value="KdgK"/>
    <property type="match status" value="1"/>
</dbReference>
<evidence type="ECO:0000256" key="2">
    <source>
        <dbReference type="ARBA" id="ARBA00022679"/>
    </source>
</evidence>
<keyword evidence="2" id="KW-0808">Transferase</keyword>
<keyword evidence="4 7" id="KW-0418">Kinase</keyword>
<dbReference type="Proteomes" id="UP000028123">
    <property type="component" value="Unassembled WGS sequence"/>
</dbReference>
<evidence type="ECO:0000259" key="6">
    <source>
        <dbReference type="Pfam" id="PF00294"/>
    </source>
</evidence>
<proteinExistence type="inferred from homology"/>
<dbReference type="InterPro" id="IPR002173">
    <property type="entry name" value="Carboh/pur_kinase_PfkB_CS"/>
</dbReference>
<dbReference type="EMBL" id="JNVM01000008">
    <property type="protein sequence ID" value="KEQ26010.1"/>
    <property type="molecule type" value="Genomic_DNA"/>
</dbReference>
<dbReference type="GO" id="GO:0016301">
    <property type="term" value="F:kinase activity"/>
    <property type="evidence" value="ECO:0007669"/>
    <property type="project" value="UniProtKB-KW"/>
</dbReference>
<dbReference type="InterPro" id="IPR050306">
    <property type="entry name" value="PfkB_Carbo_kinase"/>
</dbReference>
<comment type="caution">
    <text evidence="7">The sequence shown here is derived from an EMBL/GenBank/DDBJ whole genome shotgun (WGS) entry which is preliminary data.</text>
</comment>
<evidence type="ECO:0000313" key="8">
    <source>
        <dbReference type="Proteomes" id="UP000028123"/>
    </source>
</evidence>
<dbReference type="SUPFAM" id="SSF53613">
    <property type="entry name" value="Ribokinase-like"/>
    <property type="match status" value="1"/>
</dbReference>
<dbReference type="InterPro" id="IPR011611">
    <property type="entry name" value="PfkB_dom"/>
</dbReference>